<accession>G7JGZ6</accession>
<evidence type="ECO:0000259" key="2">
    <source>
        <dbReference type="Pfam" id="PF13259"/>
    </source>
</evidence>
<keyword evidence="5" id="KW-1185">Reference proteome</keyword>
<organism evidence="3 5">
    <name type="scientific">Medicago truncatula</name>
    <name type="common">Barrel medic</name>
    <name type="synonym">Medicago tribuloides</name>
    <dbReference type="NCBI Taxonomy" id="3880"/>
    <lineage>
        <taxon>Eukaryota</taxon>
        <taxon>Viridiplantae</taxon>
        <taxon>Streptophyta</taxon>
        <taxon>Embryophyta</taxon>
        <taxon>Tracheophyta</taxon>
        <taxon>Spermatophyta</taxon>
        <taxon>Magnoliopsida</taxon>
        <taxon>eudicotyledons</taxon>
        <taxon>Gunneridae</taxon>
        <taxon>Pentapetalae</taxon>
        <taxon>rosids</taxon>
        <taxon>fabids</taxon>
        <taxon>Fabales</taxon>
        <taxon>Fabaceae</taxon>
        <taxon>Papilionoideae</taxon>
        <taxon>50 kb inversion clade</taxon>
        <taxon>NPAAA clade</taxon>
        <taxon>Hologalegina</taxon>
        <taxon>IRL clade</taxon>
        <taxon>Trifolieae</taxon>
        <taxon>Medicago</taxon>
    </lineage>
</organism>
<feature type="domain" description="Gag1-like clamp" evidence="2">
    <location>
        <begin position="163"/>
        <end position="288"/>
    </location>
</feature>
<reference evidence="3 5" key="2">
    <citation type="journal article" date="2014" name="BMC Genomics">
        <title>An improved genome release (version Mt4.0) for the model legume Medicago truncatula.</title>
        <authorList>
            <person name="Tang H."/>
            <person name="Krishnakumar V."/>
            <person name="Bidwell S."/>
            <person name="Rosen B."/>
            <person name="Chan A."/>
            <person name="Zhou S."/>
            <person name="Gentzbittel L."/>
            <person name="Childs K.L."/>
            <person name="Yandell M."/>
            <person name="Gundlach H."/>
            <person name="Mayer K.F."/>
            <person name="Schwartz D.C."/>
            <person name="Town C.D."/>
        </authorList>
    </citation>
    <scope>GENOME REANNOTATION</scope>
    <source>
        <strain evidence="4 5">cv. Jemalong A17</strain>
    </source>
</reference>
<evidence type="ECO:0000256" key="1">
    <source>
        <dbReference type="SAM" id="MobiDB-lite"/>
    </source>
</evidence>
<name>G7JGZ6_MEDTR</name>
<evidence type="ECO:0000313" key="3">
    <source>
        <dbReference type="EMBL" id="AES86590.1"/>
    </source>
</evidence>
<dbReference type="OMA" id="RQEWVGN"/>
<feature type="region of interest" description="Disordered" evidence="1">
    <location>
        <begin position="145"/>
        <end position="172"/>
    </location>
</feature>
<dbReference type="HOGENOM" id="CLU_1181733_0_0_1"/>
<evidence type="ECO:0000313" key="4">
    <source>
        <dbReference type="EnsemblPlants" id="AES86590"/>
    </source>
</evidence>
<feature type="compositionally biased region" description="Polar residues" evidence="1">
    <location>
        <begin position="156"/>
        <end position="172"/>
    </location>
</feature>
<dbReference type="PANTHER" id="PTHR33373:SF1">
    <property type="entry name" value="DUF4050 DOMAIN-CONTAINING PROTEIN"/>
    <property type="match status" value="1"/>
</dbReference>
<reference evidence="3 5" key="1">
    <citation type="journal article" date="2011" name="Nature">
        <title>The Medicago genome provides insight into the evolution of rhizobial symbioses.</title>
        <authorList>
            <person name="Young N.D."/>
            <person name="Debelle F."/>
            <person name="Oldroyd G.E."/>
            <person name="Geurts R."/>
            <person name="Cannon S.B."/>
            <person name="Udvardi M.K."/>
            <person name="Benedito V.A."/>
            <person name="Mayer K.F."/>
            <person name="Gouzy J."/>
            <person name="Schoof H."/>
            <person name="Van de Peer Y."/>
            <person name="Proost S."/>
            <person name="Cook D.R."/>
            <person name="Meyers B.C."/>
            <person name="Spannagl M."/>
            <person name="Cheung F."/>
            <person name="De Mita S."/>
            <person name="Krishnakumar V."/>
            <person name="Gundlach H."/>
            <person name="Zhou S."/>
            <person name="Mudge J."/>
            <person name="Bharti A.K."/>
            <person name="Murray J.D."/>
            <person name="Naoumkina M.A."/>
            <person name="Rosen B."/>
            <person name="Silverstein K.A."/>
            <person name="Tang H."/>
            <person name="Rombauts S."/>
            <person name="Zhao P.X."/>
            <person name="Zhou P."/>
            <person name="Barbe V."/>
            <person name="Bardou P."/>
            <person name="Bechner M."/>
            <person name="Bellec A."/>
            <person name="Berger A."/>
            <person name="Berges H."/>
            <person name="Bidwell S."/>
            <person name="Bisseling T."/>
            <person name="Choisne N."/>
            <person name="Couloux A."/>
            <person name="Denny R."/>
            <person name="Deshpande S."/>
            <person name="Dai X."/>
            <person name="Doyle J.J."/>
            <person name="Dudez A.M."/>
            <person name="Farmer A.D."/>
            <person name="Fouteau S."/>
            <person name="Franken C."/>
            <person name="Gibelin C."/>
            <person name="Gish J."/>
            <person name="Goldstein S."/>
            <person name="Gonzalez A.J."/>
            <person name="Green P.J."/>
            <person name="Hallab A."/>
            <person name="Hartog M."/>
            <person name="Hua A."/>
            <person name="Humphray S.J."/>
            <person name="Jeong D.H."/>
            <person name="Jing Y."/>
            <person name="Jocker A."/>
            <person name="Kenton S.M."/>
            <person name="Kim D.J."/>
            <person name="Klee K."/>
            <person name="Lai H."/>
            <person name="Lang C."/>
            <person name="Lin S."/>
            <person name="Macmil S.L."/>
            <person name="Magdelenat G."/>
            <person name="Matthews L."/>
            <person name="McCorrison J."/>
            <person name="Monaghan E.L."/>
            <person name="Mun J.H."/>
            <person name="Najar F.Z."/>
            <person name="Nicholson C."/>
            <person name="Noirot C."/>
            <person name="O'Bleness M."/>
            <person name="Paule C.R."/>
            <person name="Poulain J."/>
            <person name="Prion F."/>
            <person name="Qin B."/>
            <person name="Qu C."/>
            <person name="Retzel E.F."/>
            <person name="Riddle C."/>
            <person name="Sallet E."/>
            <person name="Samain S."/>
            <person name="Samson N."/>
            <person name="Sanders I."/>
            <person name="Saurat O."/>
            <person name="Scarpelli C."/>
            <person name="Schiex T."/>
            <person name="Segurens B."/>
            <person name="Severin A.J."/>
            <person name="Sherrier D.J."/>
            <person name="Shi R."/>
            <person name="Sims S."/>
            <person name="Singer S.R."/>
            <person name="Sinharoy S."/>
            <person name="Sterck L."/>
            <person name="Viollet A."/>
            <person name="Wang B.B."/>
            <person name="Wang K."/>
            <person name="Wang M."/>
            <person name="Wang X."/>
            <person name="Warfsmann J."/>
            <person name="Weissenbach J."/>
            <person name="White D.D."/>
            <person name="White J.D."/>
            <person name="Wiley G.B."/>
            <person name="Wincker P."/>
            <person name="Xing Y."/>
            <person name="Yang L."/>
            <person name="Yao Z."/>
            <person name="Ying F."/>
            <person name="Zhai J."/>
            <person name="Zhou L."/>
            <person name="Zuber A."/>
            <person name="Denarie J."/>
            <person name="Dixon R.A."/>
            <person name="May G.D."/>
            <person name="Schwartz D.C."/>
            <person name="Rogers J."/>
            <person name="Quetier F."/>
            <person name="Town C.D."/>
            <person name="Roe B.A."/>
        </authorList>
    </citation>
    <scope>NUCLEOTIDE SEQUENCE [LARGE SCALE GENOMIC DNA]</scope>
    <source>
        <strain evidence="3">A17</strain>
        <strain evidence="4 5">cv. Jemalong A17</strain>
    </source>
</reference>
<dbReference type="eggNOG" id="ENOG502RZQW">
    <property type="taxonomic scope" value="Eukaryota"/>
</dbReference>
<protein>
    <submittedName>
        <fullName evidence="3">DUF4050 family protein</fullName>
    </submittedName>
</protein>
<gene>
    <name evidence="3" type="ordered locus">MTR_4g010330</name>
</gene>
<dbReference type="Proteomes" id="UP000002051">
    <property type="component" value="Chromosome 4"/>
</dbReference>
<dbReference type="EnsemblPlants" id="AES86590">
    <property type="protein sequence ID" value="AES86590"/>
    <property type="gene ID" value="MTR_4g010330"/>
</dbReference>
<sequence>MVKRLKYPLLMSYHVSMCCTLQMHWLRERERERERERKDKEIEGEEEERRRRIQKQSHLFRPERVENLSVSLPIQSSPLKGLHWNWISSSSSFLFNFDCGRSNLIRVFILGVFQILHAYGSSGCVGCYKRPALVTVEVPSTGLTKQGKAVDKPSTSEDFWTTSTHDMDNSAVQSQGSISSTSLTNQAVAAHASSSNNPSEFVNHGLILWNQTRQRWVGNKKPENRTQQLREPKLRTYFQCLAKFFWLCSWNATYESLLTSNKPFRQPIPLAEMVDFLVDIWEQDGLYD</sequence>
<evidence type="ECO:0000313" key="5">
    <source>
        <dbReference type="Proteomes" id="UP000002051"/>
    </source>
</evidence>
<dbReference type="ExpressionAtlas" id="G7JGZ6">
    <property type="expression patterns" value="differential"/>
</dbReference>
<reference evidence="4" key="3">
    <citation type="submission" date="2015-04" db="UniProtKB">
        <authorList>
            <consortium name="EnsemblPlants"/>
        </authorList>
    </citation>
    <scope>IDENTIFICATION</scope>
    <source>
        <strain evidence="4">cv. Jemalong A17</strain>
    </source>
</reference>
<dbReference type="Pfam" id="PF13259">
    <property type="entry name" value="clamp_Gag1-like"/>
    <property type="match status" value="1"/>
</dbReference>
<dbReference type="EMBL" id="CM001220">
    <property type="protein sequence ID" value="AES86590.1"/>
    <property type="molecule type" value="Genomic_DNA"/>
</dbReference>
<dbReference type="PaxDb" id="3880-AES86590"/>
<dbReference type="PANTHER" id="PTHR33373">
    <property type="entry name" value="OS07G0479600 PROTEIN"/>
    <property type="match status" value="1"/>
</dbReference>
<dbReference type="AlphaFoldDB" id="G7JGZ6"/>
<dbReference type="STRING" id="3880.G7JGZ6"/>
<dbReference type="InterPro" id="IPR025124">
    <property type="entry name" value="Gag1-like_clamp"/>
</dbReference>
<proteinExistence type="predicted"/>